<dbReference type="RefSeq" id="WP_162389878.1">
    <property type="nucleotide sequence ID" value="NZ_CP045997.1"/>
</dbReference>
<dbReference type="AlphaFoldDB" id="A0A6P1W4H9"/>
<dbReference type="PROSITE" id="PS51318">
    <property type="entry name" value="TAT"/>
    <property type="match status" value="1"/>
</dbReference>
<dbReference type="SUPFAM" id="SSF51735">
    <property type="entry name" value="NAD(P)-binding Rossmann-fold domains"/>
    <property type="match status" value="1"/>
</dbReference>
<dbReference type="InterPro" id="IPR000683">
    <property type="entry name" value="Gfo/Idh/MocA-like_OxRdtase_N"/>
</dbReference>
<dbReference type="InterPro" id="IPR036291">
    <property type="entry name" value="NAD(P)-bd_dom_sf"/>
</dbReference>
<protein>
    <submittedName>
        <fullName evidence="2">Gfo/Idh/MocA family oxidoreductase</fullName>
    </submittedName>
</protein>
<feature type="domain" description="Gfo/Idh/MocA-like oxidoreductase N-terminal" evidence="1">
    <location>
        <begin position="49"/>
        <end position="176"/>
    </location>
</feature>
<dbReference type="Gene3D" id="3.40.50.720">
    <property type="entry name" value="NAD(P)-binding Rossmann-like Domain"/>
    <property type="match status" value="1"/>
</dbReference>
<name>A0A6P1W4H9_9BACT</name>
<dbReference type="Pfam" id="PF01408">
    <property type="entry name" value="GFO_IDH_MocA"/>
    <property type="match status" value="1"/>
</dbReference>
<gene>
    <name evidence="2" type="ORF">GJR95_32675</name>
</gene>
<organism evidence="2 3">
    <name type="scientific">Spirosoma endbachense</name>
    <dbReference type="NCBI Taxonomy" id="2666025"/>
    <lineage>
        <taxon>Bacteria</taxon>
        <taxon>Pseudomonadati</taxon>
        <taxon>Bacteroidota</taxon>
        <taxon>Cytophagia</taxon>
        <taxon>Cytophagales</taxon>
        <taxon>Cytophagaceae</taxon>
        <taxon>Spirosoma</taxon>
    </lineage>
</organism>
<evidence type="ECO:0000259" key="1">
    <source>
        <dbReference type="Pfam" id="PF01408"/>
    </source>
</evidence>
<accession>A0A6P1W4H9</accession>
<proteinExistence type="predicted"/>
<reference evidence="2 3" key="1">
    <citation type="submission" date="2019-11" db="EMBL/GenBank/DDBJ databases">
        <title>Spirosoma endbachense sp. nov., isolated from a natural salt meadow.</title>
        <authorList>
            <person name="Rojas J."/>
            <person name="Ambika Manirajan B."/>
            <person name="Ratering S."/>
            <person name="Suarez C."/>
            <person name="Geissler-Plaum R."/>
            <person name="Schnell S."/>
        </authorList>
    </citation>
    <scope>NUCLEOTIDE SEQUENCE [LARGE SCALE GENOMIC DNA]</scope>
    <source>
        <strain evidence="2 3">I-24</strain>
    </source>
</reference>
<dbReference type="EMBL" id="CP045997">
    <property type="protein sequence ID" value="QHV99478.1"/>
    <property type="molecule type" value="Genomic_DNA"/>
</dbReference>
<dbReference type="GO" id="GO:0000166">
    <property type="term" value="F:nucleotide binding"/>
    <property type="evidence" value="ECO:0007669"/>
    <property type="project" value="InterPro"/>
</dbReference>
<evidence type="ECO:0000313" key="2">
    <source>
        <dbReference type="EMBL" id="QHV99478.1"/>
    </source>
</evidence>
<keyword evidence="3" id="KW-1185">Reference proteome</keyword>
<dbReference type="Proteomes" id="UP000464577">
    <property type="component" value="Chromosome"/>
</dbReference>
<dbReference type="InterPro" id="IPR050463">
    <property type="entry name" value="Gfo/Idh/MocA_oxidrdct_glycsds"/>
</dbReference>
<evidence type="ECO:0000313" key="3">
    <source>
        <dbReference type="Proteomes" id="UP000464577"/>
    </source>
</evidence>
<dbReference type="InterPro" id="IPR006311">
    <property type="entry name" value="TAT_signal"/>
</dbReference>
<dbReference type="PANTHER" id="PTHR43818:SF9">
    <property type="entry name" value="HYPOTHETICAL OXIDOREDUCTASE"/>
    <property type="match status" value="1"/>
</dbReference>
<dbReference type="KEGG" id="senf:GJR95_32675"/>
<dbReference type="PANTHER" id="PTHR43818">
    <property type="entry name" value="BCDNA.GH03377"/>
    <property type="match status" value="1"/>
</dbReference>
<sequence length="339" mass="36795">MTDTINPNNPLVNRRRFIHTTIATSIGLALAQPSFGVERRNASVADRKRIGIIGLDTSHSAVFTKLLNDPKALPELGGYRVVAAYPQGSRDIVSSVSMIAGYTEEVKKYGVEIVDSIDALLAKVDVVLLETNDGRLHLEQVLPVFKAGKRVFIDKPIAASLNDTKAIFAAADQYHIPVFSSSALRFEEHVQQVVQGKIGAVTGADVYSPATLEKTHPDLFWYGIHGVEMLFAVMGVGCKSVTRTFNDEVDLVVGVWNDNRIGTFRGIRKGATGFGGTAYGEKGIATLGPFTGYLPLVREIVQFFDTGKPPVPATETLEMVAFMEAADASKRQKGKTVRL</sequence>